<dbReference type="InterPro" id="IPR051346">
    <property type="entry name" value="OTU_Deubiquitinase"/>
</dbReference>
<dbReference type="PANTHER" id="PTHR13367">
    <property type="entry name" value="UBIQUITIN THIOESTERASE"/>
    <property type="match status" value="1"/>
</dbReference>
<feature type="domain" description="DUF3638" evidence="8">
    <location>
        <begin position="2017"/>
        <end position="2243"/>
    </location>
</feature>
<evidence type="ECO:0000259" key="9">
    <source>
        <dbReference type="Pfam" id="PF12359"/>
    </source>
</evidence>
<dbReference type="OrthoDB" id="3182339at2759"/>
<dbReference type="EC" id="3.4.19.12" evidence="2"/>
<feature type="compositionally biased region" description="Basic and acidic residues" evidence="7">
    <location>
        <begin position="2832"/>
        <end position="2852"/>
    </location>
</feature>
<feature type="domain" description="DUF6606" evidence="10">
    <location>
        <begin position="7"/>
        <end position="274"/>
    </location>
</feature>
<comment type="catalytic activity">
    <reaction evidence="1">
        <text>Thiol-dependent hydrolysis of ester, thioester, amide, peptide and isopeptide bonds formed by the C-terminal Gly of ubiquitin (a 76-residue protein attached to proteins as an intracellular targeting signal).</text>
        <dbReference type="EC" id="3.4.19.12"/>
    </reaction>
</comment>
<accession>A0A8H5CNB0</accession>
<gene>
    <name evidence="11" type="ORF">D9758_013913</name>
</gene>
<dbReference type="EMBL" id="JAACJM010000122">
    <property type="protein sequence ID" value="KAF5344613.1"/>
    <property type="molecule type" value="Genomic_DNA"/>
</dbReference>
<dbReference type="InterPro" id="IPR022099">
    <property type="entry name" value="DUF3638"/>
</dbReference>
<dbReference type="InterPro" id="IPR046541">
    <property type="entry name" value="DUF6606"/>
</dbReference>
<dbReference type="Proteomes" id="UP000559256">
    <property type="component" value="Unassembled WGS sequence"/>
</dbReference>
<keyword evidence="5" id="KW-0378">Hydrolase</keyword>
<dbReference type="InterPro" id="IPR027417">
    <property type="entry name" value="P-loop_NTPase"/>
</dbReference>
<keyword evidence="3" id="KW-0645">Protease</keyword>
<evidence type="ECO:0000256" key="2">
    <source>
        <dbReference type="ARBA" id="ARBA00012759"/>
    </source>
</evidence>
<keyword evidence="12" id="KW-1185">Reference proteome</keyword>
<proteinExistence type="predicted"/>
<dbReference type="SUPFAM" id="SSF52540">
    <property type="entry name" value="P-loop containing nucleoside triphosphate hydrolases"/>
    <property type="match status" value="1"/>
</dbReference>
<evidence type="ECO:0000256" key="4">
    <source>
        <dbReference type="ARBA" id="ARBA00022786"/>
    </source>
</evidence>
<keyword evidence="4" id="KW-0833">Ubl conjugation pathway</keyword>
<feature type="region of interest" description="Disordered" evidence="7">
    <location>
        <begin position="2827"/>
        <end position="2852"/>
    </location>
</feature>
<keyword evidence="6" id="KW-0788">Thiol protease</keyword>
<evidence type="ECO:0000256" key="3">
    <source>
        <dbReference type="ARBA" id="ARBA00022670"/>
    </source>
</evidence>
<evidence type="ECO:0000256" key="6">
    <source>
        <dbReference type="ARBA" id="ARBA00022807"/>
    </source>
</evidence>
<evidence type="ECO:0000256" key="7">
    <source>
        <dbReference type="SAM" id="MobiDB-lite"/>
    </source>
</evidence>
<dbReference type="Pfam" id="PF12340">
    <property type="entry name" value="DUF3638"/>
    <property type="match status" value="1"/>
</dbReference>
<name>A0A8H5CNB0_9AGAR</name>
<dbReference type="GO" id="GO:0004843">
    <property type="term" value="F:cysteine-type deubiquitinase activity"/>
    <property type="evidence" value="ECO:0007669"/>
    <property type="project" value="UniProtKB-EC"/>
</dbReference>
<evidence type="ECO:0000313" key="11">
    <source>
        <dbReference type="EMBL" id="KAF5344613.1"/>
    </source>
</evidence>
<sequence length="3110" mass="356282">MSPLEYLVYHVFLPPKLPQKDAEKHTVINETALCGTVLKSATKYLDSGLVAEEYRSDWRVLVGMLDHLKKSQASGEMMNEVLKDSFLSMKEGDVRAFLVREQNAGVIFRKHATEVVYEAFEVQPPTEKVTSTQGKLSCSYPGPAISIPLHHFEHPLFLRELSSFLVQMDSDTLDSAATSKKAGAKVIEERDSAHPRYITSLLTGILRGVGRPADVPRIHKRIADEVLWDKARLPWRRSMVWLVIRVALQTYFARRGANSEYKTFMILVMCDILEDVVEAGFVNDLLFTMRAKIAIRITKLGSSAPGFALQRAKDVFERVEAVLKGRWVDIHNAQAESPLWDADSLRAWAELDTLLTLPKSRQYIQNVLTPTSNETIPDRFQPNCPRRPLRDLKCFQNCTPSFLKAAFAKETYIALADLELSIENNLDEWLDEYISNPTASSILYDIIIEYWSVAIKHYKFPEDNSIMILTLFDLWVALDKVVVKKIPLLSQFSPEVPPELFEPLLLRKSSSICRLVQIHRYLRLRHENAKWESIFTDPTRSNSFAVKYFDQTPALRKAKQDIETAAQEKKDQKRMEWTKKRQEHKDLTDCARQLSCEYVDLGWQRGSKHSRQCERCKYFSRAAQLDITVHEWPLPCDDNSAKTVIFEMKVPVDFRVWRDTTFALLNDLCQPPAWDHSSGQQPSTWLYNQQNPELAGLRTRKKDIGRITLASMEKSFLQAHYKSKKVGKALLEKDVIVPNGLAFQLHDITTGSWPAKRPFPSLKLTLSHLCTLHLPTSQTAYDSLQASIETTEYTPNAAVAHQHSCRDQLSLHEFLSFATIRSGENLQWLNIAKEIKTRVLTFHNDEVYLLLMQTVLQAGKISASGELNGHSDLKSPRFCKTLLRELDYLLTDVQSNWMEVTTARIIIMICGRLLASTKDCEVQEQAYRLMQSARKVTHSWMDSMLKNPVDSTDENMLSERQRILSELALTCLSTYDVDKKHLKRLLATPDDISIFLQSSIHRYDNTSLSWDNLPEDIQMLLYRCRRIAHFVELELATLISEDRRGADQAIASIWPSYRLSLNLPWCCLHLPDQRWVHTSTRAVANYRQQKVHLNILDGQLLVDGKSLSRLPMTMTNHQTFKRIFGDRLLEVMPSDASAGLAFSSRGQINGYRVHFGLRGDELIVQAQSNTSRLELIPHTRLLGDIPELMVEEYVHWMDLDHHEIEFRPLDLPWARSSDSWTLKVTGEDMILMSKLDGTKRLIDVHSRSFGMISRYLKRMEHSQFLTVTYSPNSGIDVELPRFQLSFRVNPVGQMECLTFPGMCVDDNPSVGTLYGLVSMLVLKPSRPGMSESRRILIPNGRIRTRVKQHHVEVFVDTRPDEWRNVIFYDYTIQTDLGYLEGDGSLISHFYRAYLHALTSYCLPDPLLGRTGTDESLSILMSARSFSFQNLRDDRFLSLLYQIASLTPSRCYYPEHLEQMQTVNWSDLPVLSQHPSFLPESVAILEYCVNLQTLRVDGNHTVEIAIPPRWHAKTKQKLWARDYLRNFKFYAAIDIHSTKQDISADSLYMSRDLDMTGEQAACDASSSVFERPMSPFLSLPDLLSKWKVLSRSDSGTLSLSYNKEWLDMGNLNRHWLTLYDLFQDSSPAREEKTYQIMFSVPSLAFSDPDAHDILSLLVEVATNSNFTRLPAPTWPAPTWPSYNLSIGIHPERNRVADILTRAINPDFDWSSVGLTPRLGENDEQYYNRCKKECEFVVSEVTDELLFQWPDVPTYPHFPRARLLLPSFLTGVKTLFESCRQNGEYMNHVCAVQTVLDHVNRPYSSQSRYEISRAVPTSADFGQTLRLGMDSLLRRPTPSVADYPMENLGSCLHRTSLADERQYTGLDSLIQQIGSDGPNNIQKLLGKELRKSADALSYSHQSLCDEESLRHLIVAYNNVCIMKRQTAHESIKTTFAPQTDSEKLLEIAGLWPHITTHSLLRLLSYDQRRYVSEPWLETLKAYGKGIAECQRSQRLLLHSSAMDTDGLMKEVENSCPKGVDDTDWLLVQISSNFLARDVQVDVSKEMINPSQARNSVLQLNMGEGKSSVIVPMIASSMADGNKLVRVVVLKALCNQMFQLLVDRVSNLVNRRVFYMPFSRRLKIDGTVIATIQSLYEECMKKGGILIVQPEHILSFRLMGLDRIIESNLQVLQEDNENSVRRQLIHSQRWLQQYARDILDECDEILHVRYQLIYTMGRQELLEDHPNRWTTIQEVFSLLLEHAPEVKQRHPLGIHIADDSTSPRVFPVIHIISAKARILLFDLVVSDILSGRLTNYPFERLPKELKQIATDFICRRDMNESQVRPLDEYCKGGSDWKGLLLLRGLIAYGVLAYALNERRWRVDYGLDEYRTLLAVPYRAKDVPSLRAEFGHPDVAISLTCLSYYYRGLTEDQLDNCFELLMKSDNPFSIYEKWAKGVPNVPQSFSGINLRDLSQRRNVLIPYFSRNHSVVDFFLSEVVFPKYAKRFPEKLTTSGWDLAEEKENFTTGFSGTKDSQHLLPATISQLDGDSLGQQSTNAQVIQFLLQPENNSYHCAKGENNEALPASAFLELVQELGKTVGRPIRVLLDVGAQILDMSNDVVARHWLDLEQPKEVQAAVYFNQRDQMMVLDRRGRVQRFISSQWRNQLDKCVVYLDDAHTRGTDLKLPPDYRAAVTLGPKVTKDRLTQGCMRMRKLGHGQSVMFFAPFKVDQKIREICALDNDSPISSCHVLKWAYSETVADIENHIPHWVQQGTDYMARKEAWEVFNGYGRISDLGVWRQPDARTLQEMYGIRSDGERRKDLIPSVHHELQERLNTLGYQITQDKLENMVDEEQEREVSHEVEKERQVQRPPRREPANHSLGIAVRQFVWTGVVPRESVMKDFLPIWKLVNLRPNSTHPGLFTTLDFATTITGGGSDPGLNDFMRPVTWVISGGHTMDNSKALVVISPYEADKLRGEIAENKVGLRLHIYAPKVTQNQDSFEDLSFLTIPDPRADTLLLGSSAQWTTPDPLMITQLNLFAGQLYFRDWDEYKRLCDYLGLYIPSDSSSEVQHQSDGFVLKKHRRGNMRTTCPFKTSPLPKLRELFGLRRKGNGYSFTHIGKILSGRSLDRRDFV</sequence>
<comment type="caution">
    <text evidence="11">The sequence shown here is derived from an EMBL/GenBank/DDBJ whole genome shotgun (WGS) entry which is preliminary data.</text>
</comment>
<dbReference type="GO" id="GO:0006508">
    <property type="term" value="P:proteolysis"/>
    <property type="evidence" value="ECO:0007669"/>
    <property type="project" value="UniProtKB-KW"/>
</dbReference>
<organism evidence="11 12">
    <name type="scientific">Tetrapyrgos nigripes</name>
    <dbReference type="NCBI Taxonomy" id="182062"/>
    <lineage>
        <taxon>Eukaryota</taxon>
        <taxon>Fungi</taxon>
        <taxon>Dikarya</taxon>
        <taxon>Basidiomycota</taxon>
        <taxon>Agaricomycotina</taxon>
        <taxon>Agaricomycetes</taxon>
        <taxon>Agaricomycetidae</taxon>
        <taxon>Agaricales</taxon>
        <taxon>Marasmiineae</taxon>
        <taxon>Marasmiaceae</taxon>
        <taxon>Tetrapyrgos</taxon>
    </lineage>
</organism>
<evidence type="ECO:0000256" key="5">
    <source>
        <dbReference type="ARBA" id="ARBA00022801"/>
    </source>
</evidence>
<feature type="domain" description="DUF3645" evidence="9">
    <location>
        <begin position="2365"/>
        <end position="2396"/>
    </location>
</feature>
<dbReference type="Pfam" id="PF12359">
    <property type="entry name" value="DUF3645"/>
    <property type="match status" value="1"/>
</dbReference>
<dbReference type="Gene3D" id="3.40.50.300">
    <property type="entry name" value="P-loop containing nucleotide triphosphate hydrolases"/>
    <property type="match status" value="1"/>
</dbReference>
<evidence type="ECO:0000313" key="12">
    <source>
        <dbReference type="Proteomes" id="UP000559256"/>
    </source>
</evidence>
<dbReference type="PANTHER" id="PTHR13367:SF33">
    <property type="entry name" value="P-LOOP CONTAINING NUCLEOSIDE TRIPHOSPHATE HYDROLASE PROTEIN"/>
    <property type="match status" value="1"/>
</dbReference>
<protein>
    <recommendedName>
        <fullName evidence="2">ubiquitinyl hydrolase 1</fullName>
        <ecNumber evidence="2">3.4.19.12</ecNumber>
    </recommendedName>
</protein>
<dbReference type="Pfam" id="PF20255">
    <property type="entry name" value="DUF6606"/>
    <property type="match status" value="1"/>
</dbReference>
<evidence type="ECO:0000259" key="10">
    <source>
        <dbReference type="Pfam" id="PF20255"/>
    </source>
</evidence>
<reference evidence="11 12" key="1">
    <citation type="journal article" date="2020" name="ISME J.">
        <title>Uncovering the hidden diversity of litter-decomposition mechanisms in mushroom-forming fungi.</title>
        <authorList>
            <person name="Floudas D."/>
            <person name="Bentzer J."/>
            <person name="Ahren D."/>
            <person name="Johansson T."/>
            <person name="Persson P."/>
            <person name="Tunlid A."/>
        </authorList>
    </citation>
    <scope>NUCLEOTIDE SEQUENCE [LARGE SCALE GENOMIC DNA]</scope>
    <source>
        <strain evidence="11 12">CBS 291.85</strain>
    </source>
</reference>
<evidence type="ECO:0000256" key="1">
    <source>
        <dbReference type="ARBA" id="ARBA00000707"/>
    </source>
</evidence>
<dbReference type="InterPro" id="IPR022105">
    <property type="entry name" value="DUF3645"/>
</dbReference>
<evidence type="ECO:0000259" key="8">
    <source>
        <dbReference type="Pfam" id="PF12340"/>
    </source>
</evidence>